<dbReference type="EMBL" id="FUKI01000126">
    <property type="protein sequence ID" value="SJM93914.1"/>
    <property type="molecule type" value="Genomic_DNA"/>
</dbReference>
<dbReference type="AlphaFoldDB" id="A0A1R4HCF7"/>
<sequence>MAIDSASSQMLLIEIAYATSHKQRLVAVQIPAGSTVEQAIWVSGLLNEFPEIDLKQTKVGIFGSVCDLDQLLKQGDRVEIYRPLVLEPKAARLQRAAK</sequence>
<dbReference type="InterPro" id="IPR005346">
    <property type="entry name" value="RnfH"/>
</dbReference>
<proteinExistence type="inferred from homology"/>
<evidence type="ECO:0000256" key="1">
    <source>
        <dbReference type="ARBA" id="ARBA00010645"/>
    </source>
</evidence>
<keyword evidence="4" id="KW-1185">Reference proteome</keyword>
<name>A0A1R4HCF7_9GAMM</name>
<comment type="similarity">
    <text evidence="1 2">Belongs to the UPF0125 (RnfH) family.</text>
</comment>
<dbReference type="PANTHER" id="PTHR37483">
    <property type="entry name" value="UPF0125 PROTEIN RATB"/>
    <property type="match status" value="1"/>
</dbReference>
<dbReference type="InterPro" id="IPR037021">
    <property type="entry name" value="RnfH_sf"/>
</dbReference>
<protein>
    <recommendedName>
        <fullName evidence="2">UPF0125 protein CRENPOLYSF1_50021</fullName>
    </recommendedName>
</protein>
<dbReference type="HAMAP" id="MF_00460">
    <property type="entry name" value="UPF0125_RnfH"/>
    <property type="match status" value="1"/>
</dbReference>
<dbReference type="SUPFAM" id="SSF54285">
    <property type="entry name" value="MoaD/ThiS"/>
    <property type="match status" value="1"/>
</dbReference>
<evidence type="ECO:0000313" key="3">
    <source>
        <dbReference type="EMBL" id="SJM93914.1"/>
    </source>
</evidence>
<gene>
    <name evidence="3" type="primary">yfjF</name>
    <name evidence="3" type="ORF">CRENPOLYSF1_50021</name>
</gene>
<accession>A0A1R4HCF7</accession>
<dbReference type="Gene3D" id="3.10.20.280">
    <property type="entry name" value="RnfH-like"/>
    <property type="match status" value="1"/>
</dbReference>
<dbReference type="PANTHER" id="PTHR37483:SF1">
    <property type="entry name" value="UPF0125 PROTEIN RATB"/>
    <property type="match status" value="1"/>
</dbReference>
<evidence type="ECO:0000256" key="2">
    <source>
        <dbReference type="HAMAP-Rule" id="MF_00460"/>
    </source>
</evidence>
<organism evidence="3 4">
    <name type="scientific">Crenothrix polyspora</name>
    <dbReference type="NCBI Taxonomy" id="360316"/>
    <lineage>
        <taxon>Bacteria</taxon>
        <taxon>Pseudomonadati</taxon>
        <taxon>Pseudomonadota</taxon>
        <taxon>Gammaproteobacteria</taxon>
        <taxon>Methylococcales</taxon>
        <taxon>Crenotrichaceae</taxon>
        <taxon>Crenothrix</taxon>
    </lineage>
</organism>
<dbReference type="RefSeq" id="WP_245807982.1">
    <property type="nucleotide sequence ID" value="NZ_FUKI01000126.1"/>
</dbReference>
<dbReference type="NCBIfam" id="NF002490">
    <property type="entry name" value="PRK01777.1"/>
    <property type="match status" value="1"/>
</dbReference>
<dbReference type="InterPro" id="IPR016155">
    <property type="entry name" value="Mopterin_synth/thiamin_S_b"/>
</dbReference>
<dbReference type="Pfam" id="PF03658">
    <property type="entry name" value="Ub-RnfH"/>
    <property type="match status" value="1"/>
</dbReference>
<evidence type="ECO:0000313" key="4">
    <source>
        <dbReference type="Proteomes" id="UP000195667"/>
    </source>
</evidence>
<dbReference type="Proteomes" id="UP000195667">
    <property type="component" value="Unassembled WGS sequence"/>
</dbReference>
<reference evidence="4" key="1">
    <citation type="submission" date="2017-02" db="EMBL/GenBank/DDBJ databases">
        <authorList>
            <person name="Daims H."/>
        </authorList>
    </citation>
    <scope>NUCLEOTIDE SEQUENCE [LARGE SCALE GENOMIC DNA]</scope>
</reference>